<dbReference type="Gene3D" id="1.10.10.60">
    <property type="entry name" value="Homeodomain-like"/>
    <property type="match status" value="1"/>
</dbReference>
<evidence type="ECO:0000259" key="1">
    <source>
        <dbReference type="Pfam" id="PF13936"/>
    </source>
</evidence>
<keyword evidence="3" id="KW-1185">Reference proteome</keyword>
<name>A0ABW5E6Q3_9GAMM</name>
<evidence type="ECO:0000313" key="3">
    <source>
        <dbReference type="Proteomes" id="UP001597425"/>
    </source>
</evidence>
<sequence length="50" mass="5828">MGYHHLTGEERYQISVLNKAGHNQIEISELIGRNPATISRELRRNRGVRR</sequence>
<proteinExistence type="predicted"/>
<dbReference type="Proteomes" id="UP001597425">
    <property type="component" value="Unassembled WGS sequence"/>
</dbReference>
<dbReference type="RefSeq" id="WP_377535635.1">
    <property type="nucleotide sequence ID" value="NZ_JAPIVK010000004.1"/>
</dbReference>
<dbReference type="Pfam" id="PF13936">
    <property type="entry name" value="HTH_38"/>
    <property type="match status" value="1"/>
</dbReference>
<gene>
    <name evidence="2" type="ORF">ACFSKX_02525</name>
</gene>
<reference evidence="3" key="1">
    <citation type="journal article" date="2019" name="Int. J. Syst. Evol. Microbiol.">
        <title>The Global Catalogue of Microorganisms (GCM) 10K type strain sequencing project: providing services to taxonomists for standard genome sequencing and annotation.</title>
        <authorList>
            <consortium name="The Broad Institute Genomics Platform"/>
            <consortium name="The Broad Institute Genome Sequencing Center for Infectious Disease"/>
            <person name="Wu L."/>
            <person name="Ma J."/>
        </authorList>
    </citation>
    <scope>NUCLEOTIDE SEQUENCE [LARGE SCALE GENOMIC DNA]</scope>
    <source>
        <strain evidence="3">KCTC 12848</strain>
    </source>
</reference>
<comment type="caution">
    <text evidence="2">The sequence shown here is derived from an EMBL/GenBank/DDBJ whole genome shotgun (WGS) entry which is preliminary data.</text>
</comment>
<accession>A0ABW5E6Q3</accession>
<evidence type="ECO:0000313" key="2">
    <source>
        <dbReference type="EMBL" id="MFD2309278.1"/>
    </source>
</evidence>
<feature type="domain" description="Transposase IS30-like HTH" evidence="1">
    <location>
        <begin position="3"/>
        <end position="45"/>
    </location>
</feature>
<dbReference type="EMBL" id="JBHUJD010000002">
    <property type="protein sequence ID" value="MFD2309278.1"/>
    <property type="molecule type" value="Genomic_DNA"/>
</dbReference>
<dbReference type="InterPro" id="IPR025246">
    <property type="entry name" value="IS30-like_HTH"/>
</dbReference>
<protein>
    <submittedName>
        <fullName evidence="2">Helix-turn-helix domain-containing protein</fullName>
    </submittedName>
</protein>
<organism evidence="2 3">
    <name type="scientific">Microbulbifer halophilus</name>
    <dbReference type="NCBI Taxonomy" id="453963"/>
    <lineage>
        <taxon>Bacteria</taxon>
        <taxon>Pseudomonadati</taxon>
        <taxon>Pseudomonadota</taxon>
        <taxon>Gammaproteobacteria</taxon>
        <taxon>Cellvibrionales</taxon>
        <taxon>Microbulbiferaceae</taxon>
        <taxon>Microbulbifer</taxon>
    </lineage>
</organism>